<evidence type="ECO:0000259" key="4">
    <source>
        <dbReference type="PROSITE" id="PS50893"/>
    </source>
</evidence>
<reference evidence="6" key="1">
    <citation type="submission" date="2019-09" db="EMBL/GenBank/DDBJ databases">
        <title>Comparative genomic analysis of Lactobacillus helveticus.</title>
        <authorList>
            <person name="Zhang H."/>
            <person name="Chen Y."/>
            <person name="Zhong Z."/>
        </authorList>
    </citation>
    <scope>NUCLEOTIDE SEQUENCE</scope>
    <source>
        <strain evidence="6">IMAU30003</strain>
    </source>
</reference>
<dbReference type="GO" id="GO:0016887">
    <property type="term" value="F:ATP hydrolysis activity"/>
    <property type="evidence" value="ECO:0007669"/>
    <property type="project" value="InterPro"/>
</dbReference>
<protein>
    <submittedName>
        <fullName evidence="5 6">ABC transporter ATP-binding protein</fullName>
    </submittedName>
</protein>
<dbReference type="GO" id="GO:0005524">
    <property type="term" value="F:ATP binding"/>
    <property type="evidence" value="ECO:0007669"/>
    <property type="project" value="UniProtKB-KW"/>
</dbReference>
<dbReference type="EMBL" id="BLYV01000212">
    <property type="protein sequence ID" value="GFP13113.1"/>
    <property type="molecule type" value="Genomic_DNA"/>
</dbReference>
<dbReference type="InterPro" id="IPR003593">
    <property type="entry name" value="AAA+_ATPase"/>
</dbReference>
<keyword evidence="1" id="KW-0813">Transport</keyword>
<dbReference type="Gene3D" id="3.40.50.300">
    <property type="entry name" value="P-loop containing nucleotide triphosphate hydrolases"/>
    <property type="match status" value="1"/>
</dbReference>
<sequence length="327" mass="37588">MKRQQIIQVQDLTKKYLINLHENGIGQRIKNLFHPKVKDLIAVNSISFSVYEGESVGFIGQNGAGKTTTIKMLTGTLYPSSGYCRVSGFNPSDQSNDFKRSIAVVMGNKSQLFPDLTPRDYLNLLKVIYEIDDSVFDKTLTRVSHMLNIEDKLDIQTRKLSLGERMKMEFLAGIIIQPKILFLDEPTIGLDVISKRDIRNFLIDLNKQENITIFLTSHDMEDIITVCDRLLIMDKGDLIWNGSTQELINKFKGVKYISFTKEELFDKKKLIYEIVKETDTTITIKVPNNKLESEITRLSKERQGTNYKINELKIEDIIIELLKERNA</sequence>
<reference evidence="5" key="2">
    <citation type="submission" date="2020-07" db="EMBL/GenBank/DDBJ databases">
        <title>Draft genome sequence of Lactobacillus helveticus strain JCM 1062.</title>
        <authorList>
            <person name="Endo A."/>
            <person name="Maeno S."/>
            <person name="Kido Y."/>
        </authorList>
    </citation>
    <scope>NUCLEOTIDE SEQUENCE</scope>
    <source>
        <strain evidence="5">JCM 1062</strain>
    </source>
</reference>
<evidence type="ECO:0000313" key="5">
    <source>
        <dbReference type="EMBL" id="GFP13113.1"/>
    </source>
</evidence>
<dbReference type="EMBL" id="WCHB01000138">
    <property type="protein sequence ID" value="NRO35775.1"/>
    <property type="molecule type" value="Genomic_DNA"/>
</dbReference>
<dbReference type="RefSeq" id="WP_003629872.1">
    <property type="nucleotide sequence ID" value="NZ_AP023028.1"/>
</dbReference>
<gene>
    <name evidence="6" type="ORF">IMAU30003_02030</name>
    <name evidence="5" type="ORF">LHEJCM1062_09850</name>
</gene>
<dbReference type="InterPro" id="IPR017871">
    <property type="entry name" value="ABC_transporter-like_CS"/>
</dbReference>
<dbReference type="Proteomes" id="UP000630086">
    <property type="component" value="Unassembled WGS sequence"/>
</dbReference>
<dbReference type="AlphaFoldDB" id="A0A1B2IQS6"/>
<evidence type="ECO:0000256" key="3">
    <source>
        <dbReference type="ARBA" id="ARBA00022840"/>
    </source>
</evidence>
<dbReference type="PROSITE" id="PS50893">
    <property type="entry name" value="ABC_TRANSPORTER_2"/>
    <property type="match status" value="1"/>
</dbReference>
<dbReference type="SMART" id="SM00382">
    <property type="entry name" value="AAA"/>
    <property type="match status" value="1"/>
</dbReference>
<dbReference type="OrthoDB" id="9804819at2"/>
<proteinExistence type="predicted"/>
<evidence type="ECO:0000256" key="2">
    <source>
        <dbReference type="ARBA" id="ARBA00022741"/>
    </source>
</evidence>
<dbReference type="InterPro" id="IPR050763">
    <property type="entry name" value="ABC_transporter_ATP-binding"/>
</dbReference>
<dbReference type="OMA" id="KSQLWYH"/>
<evidence type="ECO:0000256" key="1">
    <source>
        <dbReference type="ARBA" id="ARBA00022448"/>
    </source>
</evidence>
<dbReference type="InterPro" id="IPR003439">
    <property type="entry name" value="ABC_transporter-like_ATP-bd"/>
</dbReference>
<feature type="domain" description="ABC transporter" evidence="4">
    <location>
        <begin position="27"/>
        <end position="260"/>
    </location>
</feature>
<keyword evidence="2" id="KW-0547">Nucleotide-binding</keyword>
<name>A0A1B2IQS6_LACHE</name>
<dbReference type="SUPFAM" id="SSF52540">
    <property type="entry name" value="P-loop containing nucleoside triphosphate hydrolases"/>
    <property type="match status" value="1"/>
</dbReference>
<evidence type="ECO:0000313" key="6">
    <source>
        <dbReference type="EMBL" id="NRO35775.1"/>
    </source>
</evidence>
<dbReference type="PANTHER" id="PTHR42711:SF4">
    <property type="entry name" value="ABC TRANSPORTER RELATED"/>
    <property type="match status" value="1"/>
</dbReference>
<dbReference type="InterPro" id="IPR027417">
    <property type="entry name" value="P-loop_NTPase"/>
</dbReference>
<accession>A0A1B2IQS6</accession>
<dbReference type="PANTHER" id="PTHR42711">
    <property type="entry name" value="ABC TRANSPORTER ATP-BINDING PROTEIN"/>
    <property type="match status" value="1"/>
</dbReference>
<keyword evidence="3 6" id="KW-0067">ATP-binding</keyword>
<dbReference type="PROSITE" id="PS00211">
    <property type="entry name" value="ABC_TRANSPORTER_1"/>
    <property type="match status" value="1"/>
</dbReference>
<dbReference type="Pfam" id="PF00005">
    <property type="entry name" value="ABC_tran"/>
    <property type="match status" value="1"/>
</dbReference>
<evidence type="ECO:0000313" key="7">
    <source>
        <dbReference type="Proteomes" id="UP000651333"/>
    </source>
</evidence>
<comment type="caution">
    <text evidence="6">The sequence shown here is derived from an EMBL/GenBank/DDBJ whole genome shotgun (WGS) entry which is preliminary data.</text>
</comment>
<organism evidence="6 7">
    <name type="scientific">Lactobacillus helveticus</name>
    <name type="common">Lactobacillus suntoryeus</name>
    <dbReference type="NCBI Taxonomy" id="1587"/>
    <lineage>
        <taxon>Bacteria</taxon>
        <taxon>Bacillati</taxon>
        <taxon>Bacillota</taxon>
        <taxon>Bacilli</taxon>
        <taxon>Lactobacillales</taxon>
        <taxon>Lactobacillaceae</taxon>
        <taxon>Lactobacillus</taxon>
    </lineage>
</organism>
<dbReference type="Proteomes" id="UP000651333">
    <property type="component" value="Unassembled WGS sequence"/>
</dbReference>